<proteinExistence type="predicted"/>
<sequence>MSLPVALDTNVLVRLLTNDDAEQARRAADLIDASVGCFVPITVVLELEWVLRGAYRLPREAVIQAVEGLMAIRQVHVEQEELVRCALDWHRQGMDFADAMHLARSEGCGAMVSFDRSFASLVVDLGLSPRVTAPPEALT</sequence>
<gene>
    <name evidence="2" type="ORF">VB738_13570</name>
</gene>
<dbReference type="InterPro" id="IPR029060">
    <property type="entry name" value="PIN-like_dom_sf"/>
</dbReference>
<evidence type="ECO:0000313" key="3">
    <source>
        <dbReference type="Proteomes" id="UP001304461"/>
    </source>
</evidence>
<organism evidence="2 3">
    <name type="scientific">Cyanobium gracile UHCC 0139</name>
    <dbReference type="NCBI Taxonomy" id="3110308"/>
    <lineage>
        <taxon>Bacteria</taxon>
        <taxon>Bacillati</taxon>
        <taxon>Cyanobacteriota</taxon>
        <taxon>Cyanophyceae</taxon>
        <taxon>Synechococcales</taxon>
        <taxon>Prochlorococcaceae</taxon>
        <taxon>Cyanobium</taxon>
    </lineage>
</organism>
<dbReference type="EMBL" id="JAYGHX010000009">
    <property type="protein sequence ID" value="MEA5392286.1"/>
    <property type="molecule type" value="Genomic_DNA"/>
</dbReference>
<dbReference type="SUPFAM" id="SSF88723">
    <property type="entry name" value="PIN domain-like"/>
    <property type="match status" value="1"/>
</dbReference>
<evidence type="ECO:0000313" key="2">
    <source>
        <dbReference type="EMBL" id="MEA5392286.1"/>
    </source>
</evidence>
<name>A0ABU5RX42_9CYAN</name>
<dbReference type="PANTHER" id="PTHR39664:SF2">
    <property type="entry name" value="NUCLEIC ACID-BINDING PROTEIN, CONTAINING PIN DOMAIN-RELATED"/>
    <property type="match status" value="1"/>
</dbReference>
<feature type="domain" description="PIN" evidence="1">
    <location>
        <begin position="6"/>
        <end position="120"/>
    </location>
</feature>
<dbReference type="Proteomes" id="UP001304461">
    <property type="component" value="Unassembled WGS sequence"/>
</dbReference>
<dbReference type="PANTHER" id="PTHR39664">
    <property type="match status" value="1"/>
</dbReference>
<evidence type="ECO:0000259" key="1">
    <source>
        <dbReference type="Pfam" id="PF01850"/>
    </source>
</evidence>
<keyword evidence="3" id="KW-1185">Reference proteome</keyword>
<protein>
    <submittedName>
        <fullName evidence="2">Type II toxin-antitoxin system VapC family toxin</fullName>
    </submittedName>
</protein>
<dbReference type="Pfam" id="PF01850">
    <property type="entry name" value="PIN"/>
    <property type="match status" value="1"/>
</dbReference>
<dbReference type="InterPro" id="IPR002716">
    <property type="entry name" value="PIN_dom"/>
</dbReference>
<reference evidence="2 3" key="1">
    <citation type="submission" date="2023-12" db="EMBL/GenBank/DDBJ databases">
        <title>Baltic Sea Cyanobacteria.</title>
        <authorList>
            <person name="Delbaje E."/>
            <person name="Fewer D.P."/>
            <person name="Shishido T.K."/>
        </authorList>
    </citation>
    <scope>NUCLEOTIDE SEQUENCE [LARGE SCALE GENOMIC DNA]</scope>
    <source>
        <strain evidence="2 3">UHCC 0139</strain>
    </source>
</reference>
<comment type="caution">
    <text evidence="2">The sequence shown here is derived from an EMBL/GenBank/DDBJ whole genome shotgun (WGS) entry which is preliminary data.</text>
</comment>
<dbReference type="RefSeq" id="WP_323306242.1">
    <property type="nucleotide sequence ID" value="NZ_JAYGHX010000009.1"/>
</dbReference>
<dbReference type="Gene3D" id="3.40.50.1010">
    <property type="entry name" value="5'-nuclease"/>
    <property type="match status" value="1"/>
</dbReference>
<dbReference type="CDD" id="cd18683">
    <property type="entry name" value="PIN_VapC-like"/>
    <property type="match status" value="1"/>
</dbReference>
<accession>A0ABU5RX42</accession>